<evidence type="ECO:0000256" key="3">
    <source>
        <dbReference type="ARBA" id="ARBA00022574"/>
    </source>
</evidence>
<keyword evidence="2" id="KW-0698">rRNA processing</keyword>
<dbReference type="EMBL" id="CASHTH010002911">
    <property type="protein sequence ID" value="CAI8037091.1"/>
    <property type="molecule type" value="Genomic_DNA"/>
</dbReference>
<dbReference type="PANTHER" id="PTHR18359">
    <property type="entry name" value="WD-REPEAT PROTEIN-RELATED"/>
    <property type="match status" value="1"/>
</dbReference>
<gene>
    <name evidence="6" type="ORF">GBAR_LOCUS20748</name>
</gene>
<dbReference type="PANTHER" id="PTHR18359:SF0">
    <property type="entry name" value="U3 SMALL NUCLEOLAR RNA-ASSOCIATED PROTEIN 18 HOMOLOG"/>
    <property type="match status" value="1"/>
</dbReference>
<sequence length="61" mass="6602">MAKESPKPLRAVMNLTTAVDHLQFNSTSEILAVASSAKKDAVKMVITRSLHCTHLLAPSKL</sequence>
<dbReference type="Proteomes" id="UP001174909">
    <property type="component" value="Unassembled WGS sequence"/>
</dbReference>
<comment type="caution">
    <text evidence="6">The sequence shown here is derived from an EMBL/GenBank/DDBJ whole genome shotgun (WGS) entry which is preliminary data.</text>
</comment>
<dbReference type="AlphaFoldDB" id="A0AA35X232"/>
<evidence type="ECO:0000256" key="5">
    <source>
        <dbReference type="ARBA" id="ARBA00023242"/>
    </source>
</evidence>
<name>A0AA35X232_GEOBA</name>
<keyword evidence="5" id="KW-0539">Nucleus</keyword>
<dbReference type="Gene3D" id="2.130.10.10">
    <property type="entry name" value="YVTN repeat-like/Quinoprotein amine dehydrogenase"/>
    <property type="match status" value="1"/>
</dbReference>
<dbReference type="GO" id="GO:0032040">
    <property type="term" value="C:small-subunit processome"/>
    <property type="evidence" value="ECO:0007669"/>
    <property type="project" value="TreeGrafter"/>
</dbReference>
<evidence type="ECO:0000256" key="4">
    <source>
        <dbReference type="ARBA" id="ARBA00022737"/>
    </source>
</evidence>
<comment type="subcellular location">
    <subcellularLocation>
        <location evidence="1">Nucleus</location>
        <location evidence="1">Nucleolus</location>
    </subcellularLocation>
</comment>
<proteinExistence type="predicted"/>
<reference evidence="6" key="1">
    <citation type="submission" date="2023-03" db="EMBL/GenBank/DDBJ databases">
        <authorList>
            <person name="Steffen K."/>
            <person name="Cardenas P."/>
        </authorList>
    </citation>
    <scope>NUCLEOTIDE SEQUENCE</scope>
</reference>
<dbReference type="InterPro" id="IPR015943">
    <property type="entry name" value="WD40/YVTN_repeat-like_dom_sf"/>
</dbReference>
<keyword evidence="4" id="KW-0677">Repeat</keyword>
<dbReference type="GO" id="GO:0034388">
    <property type="term" value="C:Pwp2p-containing subcomplex of 90S preribosome"/>
    <property type="evidence" value="ECO:0007669"/>
    <property type="project" value="TreeGrafter"/>
</dbReference>
<protein>
    <submittedName>
        <fullName evidence="6">U3 small nucleolar RNA-associated protein 18 homolog</fullName>
    </submittedName>
</protein>
<dbReference type="GO" id="GO:0006364">
    <property type="term" value="P:rRNA processing"/>
    <property type="evidence" value="ECO:0007669"/>
    <property type="project" value="UniProtKB-KW"/>
</dbReference>
<evidence type="ECO:0000256" key="2">
    <source>
        <dbReference type="ARBA" id="ARBA00022552"/>
    </source>
</evidence>
<organism evidence="6 7">
    <name type="scientific">Geodia barretti</name>
    <name type="common">Barrett's horny sponge</name>
    <dbReference type="NCBI Taxonomy" id="519541"/>
    <lineage>
        <taxon>Eukaryota</taxon>
        <taxon>Metazoa</taxon>
        <taxon>Porifera</taxon>
        <taxon>Demospongiae</taxon>
        <taxon>Heteroscleromorpha</taxon>
        <taxon>Tetractinellida</taxon>
        <taxon>Astrophorina</taxon>
        <taxon>Geodiidae</taxon>
        <taxon>Geodia</taxon>
    </lineage>
</organism>
<accession>A0AA35X232</accession>
<evidence type="ECO:0000256" key="1">
    <source>
        <dbReference type="ARBA" id="ARBA00004604"/>
    </source>
</evidence>
<evidence type="ECO:0000313" key="7">
    <source>
        <dbReference type="Proteomes" id="UP001174909"/>
    </source>
</evidence>
<dbReference type="InterPro" id="IPR045161">
    <property type="entry name" value="Utp18"/>
</dbReference>
<evidence type="ECO:0000313" key="6">
    <source>
        <dbReference type="EMBL" id="CAI8037091.1"/>
    </source>
</evidence>
<keyword evidence="3" id="KW-0853">WD repeat</keyword>
<keyword evidence="7" id="KW-1185">Reference proteome</keyword>